<protein>
    <submittedName>
        <fullName evidence="2">Uncharacterized protein</fullName>
    </submittedName>
</protein>
<proteinExistence type="predicted"/>
<evidence type="ECO:0000313" key="3">
    <source>
        <dbReference type="Proteomes" id="UP000005561"/>
    </source>
</evidence>
<dbReference type="Proteomes" id="UP000005561">
    <property type="component" value="Unassembled WGS sequence"/>
</dbReference>
<evidence type="ECO:0000256" key="1">
    <source>
        <dbReference type="SAM" id="MobiDB-lite"/>
    </source>
</evidence>
<dbReference type="AlphaFoldDB" id="C6LB50"/>
<dbReference type="EMBL" id="ACCL02000003">
    <property type="protein sequence ID" value="EET62181.1"/>
    <property type="molecule type" value="Genomic_DNA"/>
</dbReference>
<comment type="caution">
    <text evidence="2">The sequence shown here is derived from an EMBL/GenBank/DDBJ whole genome shotgun (WGS) entry which is preliminary data.</text>
</comment>
<sequence>MPIFLDFRQTPKCFAGDDDFQKTDNVFQKTTFRKKEEVIRKKYGMIKRRRKDKHATSEARTAEEQKTAGIRDSSKT</sequence>
<gene>
    <name evidence="2" type="ORF">BRYFOR_05845</name>
</gene>
<feature type="compositionally biased region" description="Basic and acidic residues" evidence="1">
    <location>
        <begin position="54"/>
        <end position="66"/>
    </location>
</feature>
<feature type="region of interest" description="Disordered" evidence="1">
    <location>
        <begin position="47"/>
        <end position="76"/>
    </location>
</feature>
<evidence type="ECO:0000313" key="2">
    <source>
        <dbReference type="EMBL" id="EET62181.1"/>
    </source>
</evidence>
<reference evidence="2" key="1">
    <citation type="submission" date="2009-07" db="EMBL/GenBank/DDBJ databases">
        <authorList>
            <person name="Weinstock G."/>
            <person name="Sodergren E."/>
            <person name="Clifton S."/>
            <person name="Fulton L."/>
            <person name="Fulton B."/>
            <person name="Courtney L."/>
            <person name="Fronick C."/>
            <person name="Harrison M."/>
            <person name="Strong C."/>
            <person name="Farmer C."/>
            <person name="Delahaunty K."/>
            <person name="Markovic C."/>
            <person name="Hall O."/>
            <person name="Minx P."/>
            <person name="Tomlinson C."/>
            <person name="Mitreva M."/>
            <person name="Nelson J."/>
            <person name="Hou S."/>
            <person name="Wollam A."/>
            <person name="Pepin K.H."/>
            <person name="Johnson M."/>
            <person name="Bhonagiri V."/>
            <person name="Nash W.E."/>
            <person name="Warren W."/>
            <person name="Chinwalla A."/>
            <person name="Mardis E.R."/>
            <person name="Wilson R.K."/>
        </authorList>
    </citation>
    <scope>NUCLEOTIDE SEQUENCE [LARGE SCALE GENOMIC DNA]</scope>
    <source>
        <strain evidence="2">DSM 14469</strain>
    </source>
</reference>
<name>C6LB50_9FIRM</name>
<organism evidence="2 3">
    <name type="scientific">Marvinbryantia formatexigens DSM 14469</name>
    <dbReference type="NCBI Taxonomy" id="478749"/>
    <lineage>
        <taxon>Bacteria</taxon>
        <taxon>Bacillati</taxon>
        <taxon>Bacillota</taxon>
        <taxon>Clostridia</taxon>
        <taxon>Lachnospirales</taxon>
        <taxon>Lachnospiraceae</taxon>
        <taxon>Marvinbryantia</taxon>
    </lineage>
</organism>
<accession>C6LB50</accession>
<keyword evidence="3" id="KW-1185">Reference proteome</keyword>